<dbReference type="Proteomes" id="UP001183390">
    <property type="component" value="Unassembled WGS sequence"/>
</dbReference>
<dbReference type="PANTHER" id="PTHR48050:SF13">
    <property type="entry name" value="STEROL 3-BETA-GLUCOSYLTRANSFERASE UGT80A2"/>
    <property type="match status" value="1"/>
</dbReference>
<protein>
    <submittedName>
        <fullName evidence="6">DUF1205 domain-containing protein</fullName>
    </submittedName>
</protein>
<dbReference type="CDD" id="cd03784">
    <property type="entry name" value="GT1_Gtf-like"/>
    <property type="match status" value="1"/>
</dbReference>
<evidence type="ECO:0000313" key="7">
    <source>
        <dbReference type="Proteomes" id="UP001183390"/>
    </source>
</evidence>
<dbReference type="InterPro" id="IPR010610">
    <property type="entry name" value="EryCIII-like_C"/>
</dbReference>
<feature type="domain" description="Erythromycin biosynthesis protein CIII-like N-terminal" evidence="5">
    <location>
        <begin position="92"/>
        <end position="214"/>
    </location>
</feature>
<dbReference type="PANTHER" id="PTHR48050">
    <property type="entry name" value="STEROL 3-BETA-GLUCOSYLTRANSFERASE"/>
    <property type="match status" value="1"/>
</dbReference>
<dbReference type="SUPFAM" id="SSF53756">
    <property type="entry name" value="UDP-Glycosyltransferase/glycogen phosphorylase"/>
    <property type="match status" value="1"/>
</dbReference>
<feature type="domain" description="Erythromycin biosynthesis protein CIII-like C-terminal" evidence="4">
    <location>
        <begin position="230"/>
        <end position="366"/>
    </location>
</feature>
<keyword evidence="7" id="KW-1185">Reference proteome</keyword>
<evidence type="ECO:0000256" key="1">
    <source>
        <dbReference type="ARBA" id="ARBA00006962"/>
    </source>
</evidence>
<proteinExistence type="inferred from homology"/>
<dbReference type="Pfam" id="PF06722">
    <property type="entry name" value="EryCIII-like_C"/>
    <property type="match status" value="1"/>
</dbReference>
<keyword evidence="3" id="KW-0808">Transferase</keyword>
<evidence type="ECO:0000313" key="6">
    <source>
        <dbReference type="EMBL" id="MDT0329532.1"/>
    </source>
</evidence>
<dbReference type="Gene3D" id="3.40.50.2000">
    <property type="entry name" value="Glycogen Phosphorylase B"/>
    <property type="match status" value="2"/>
</dbReference>
<keyword evidence="2" id="KW-0328">Glycosyltransferase</keyword>
<dbReference type="RefSeq" id="WP_274811560.1">
    <property type="nucleotide sequence ID" value="NZ_JAVREP010000008.1"/>
</dbReference>
<gene>
    <name evidence="6" type="ORF">RM479_14020</name>
</gene>
<organism evidence="6 7">
    <name type="scientific">Nocardiopsis lambiniae</name>
    <dbReference type="NCBI Taxonomy" id="3075539"/>
    <lineage>
        <taxon>Bacteria</taxon>
        <taxon>Bacillati</taxon>
        <taxon>Actinomycetota</taxon>
        <taxon>Actinomycetes</taxon>
        <taxon>Streptosporangiales</taxon>
        <taxon>Nocardiopsidaceae</taxon>
        <taxon>Nocardiopsis</taxon>
    </lineage>
</organism>
<reference evidence="7" key="1">
    <citation type="submission" date="2023-07" db="EMBL/GenBank/DDBJ databases">
        <title>30 novel species of actinomycetes from the DSMZ collection.</title>
        <authorList>
            <person name="Nouioui I."/>
        </authorList>
    </citation>
    <scope>NUCLEOTIDE SEQUENCE [LARGE SCALE GENOMIC DNA]</scope>
    <source>
        <strain evidence="7">DSM 44743</strain>
    </source>
</reference>
<comment type="similarity">
    <text evidence="1">Belongs to the glycosyltransferase 28 family.</text>
</comment>
<accession>A0ABU2MAG9</accession>
<evidence type="ECO:0000259" key="4">
    <source>
        <dbReference type="Pfam" id="PF06722"/>
    </source>
</evidence>
<evidence type="ECO:0000259" key="5">
    <source>
        <dbReference type="Pfam" id="PF21036"/>
    </source>
</evidence>
<comment type="caution">
    <text evidence="6">The sequence shown here is derived from an EMBL/GenBank/DDBJ whole genome shotgun (WGS) entry which is preliminary data.</text>
</comment>
<name>A0ABU2MAG9_9ACTN</name>
<evidence type="ECO:0000256" key="3">
    <source>
        <dbReference type="ARBA" id="ARBA00022679"/>
    </source>
</evidence>
<dbReference type="InterPro" id="IPR002213">
    <property type="entry name" value="UDP_glucos_trans"/>
</dbReference>
<dbReference type="Pfam" id="PF21036">
    <property type="entry name" value="EryCIII-like_N"/>
    <property type="match status" value="1"/>
</dbReference>
<dbReference type="EMBL" id="JAVREP010000008">
    <property type="protein sequence ID" value="MDT0329532.1"/>
    <property type="molecule type" value="Genomic_DNA"/>
</dbReference>
<dbReference type="InterPro" id="IPR048284">
    <property type="entry name" value="EryCIII-like_N"/>
</dbReference>
<dbReference type="InterPro" id="IPR050426">
    <property type="entry name" value="Glycosyltransferase_28"/>
</dbReference>
<sequence length="368" mass="38971">MRILFIPGNSPSPIFSHAALAYAARGAGHEVVVGGIEWVVPDIAAIGLTPLTIAPVTGADVAEFMGNAPADPAEQAVAVGRIYADIALRSQPALLDLAAQWRPDLVVGGSMFYSAPLLAHTLGVPSVRLEWDRTDSAIYAPGARDVLAPELERRGLDAVPDPDLWIDICPPDLRTPGQEAGRQPMRWLPVNPQRPLEPWMYTKGDRPRVYITAGARVPDPRALVHMARGVADLGVEVVIGVAEHVAAEVRGDLPEAHVGWAPLDVVAPTCDVILHHGGGVTDMASLRAGVPQLIVEQDVSADAMRRLADYGAGLLLEPGAQRTEDIAAACGRILADPAYGDRARALSEQMAALPSPAEVVGLLEKLAR</sequence>
<evidence type="ECO:0000256" key="2">
    <source>
        <dbReference type="ARBA" id="ARBA00022676"/>
    </source>
</evidence>